<dbReference type="Proteomes" id="UP001212152">
    <property type="component" value="Unassembled WGS sequence"/>
</dbReference>
<evidence type="ECO:0000313" key="2">
    <source>
        <dbReference type="Proteomes" id="UP001212152"/>
    </source>
</evidence>
<accession>A0AAD5XJS2</accession>
<sequence>MASSTGSLEDLRNVYNSMTDDNLREALAIPGMEALLNKMRDATHTTVQISHVQEWQIKDVFGLVVPLDATWDPLHDLNVPDIDELTPGYREMKERFLKYFVIEREPITRTLIDLTTLEALHHMPADEEGSNPEPITFFGEVALSYTSQKKRLSFNGAGDYILGYGEAGKNKIIENLSLVGEAKAFDRKQISTQSMLQALTYMAIIHEKRKEAGKVSAQVMGFATNWHWWIFLRIDHNGQVSFSEDYNYRSVQGEVAVVRILSGMLLAARQQSPSTAPSLSLTDISSQKEVPDHQATMTMHEFAPEAVREYS</sequence>
<comment type="caution">
    <text evidence="1">The sequence shown here is derived from an EMBL/GenBank/DDBJ whole genome shotgun (WGS) entry which is preliminary data.</text>
</comment>
<protein>
    <submittedName>
        <fullName evidence="1">Uncharacterized protein</fullName>
    </submittedName>
</protein>
<dbReference type="EMBL" id="JADGJQ010000068">
    <property type="protein sequence ID" value="KAJ3173901.1"/>
    <property type="molecule type" value="Genomic_DNA"/>
</dbReference>
<dbReference type="AlphaFoldDB" id="A0AAD5XJS2"/>
<organism evidence="1 2">
    <name type="scientific">Geranomyces variabilis</name>
    <dbReference type="NCBI Taxonomy" id="109894"/>
    <lineage>
        <taxon>Eukaryota</taxon>
        <taxon>Fungi</taxon>
        <taxon>Fungi incertae sedis</taxon>
        <taxon>Chytridiomycota</taxon>
        <taxon>Chytridiomycota incertae sedis</taxon>
        <taxon>Chytridiomycetes</taxon>
        <taxon>Spizellomycetales</taxon>
        <taxon>Powellomycetaceae</taxon>
        <taxon>Geranomyces</taxon>
    </lineage>
</organism>
<gene>
    <name evidence="1" type="ORF">HDU87_007311</name>
</gene>
<proteinExistence type="predicted"/>
<keyword evidence="2" id="KW-1185">Reference proteome</keyword>
<evidence type="ECO:0000313" key="1">
    <source>
        <dbReference type="EMBL" id="KAJ3173901.1"/>
    </source>
</evidence>
<reference evidence="1" key="1">
    <citation type="submission" date="2020-05" db="EMBL/GenBank/DDBJ databases">
        <title>Phylogenomic resolution of chytrid fungi.</title>
        <authorList>
            <person name="Stajich J.E."/>
            <person name="Amses K."/>
            <person name="Simmons R."/>
            <person name="Seto K."/>
            <person name="Myers J."/>
            <person name="Bonds A."/>
            <person name="Quandt C.A."/>
            <person name="Barry K."/>
            <person name="Liu P."/>
            <person name="Grigoriev I."/>
            <person name="Longcore J.E."/>
            <person name="James T.Y."/>
        </authorList>
    </citation>
    <scope>NUCLEOTIDE SEQUENCE</scope>
    <source>
        <strain evidence="1">JEL0379</strain>
    </source>
</reference>
<name>A0AAD5XJS2_9FUNG</name>